<reference evidence="1 2" key="1">
    <citation type="submission" date="2019-09" db="EMBL/GenBank/DDBJ databases">
        <title>YIM 132548 draft genome.</title>
        <authorList>
            <person name="Jiang L."/>
        </authorList>
    </citation>
    <scope>NUCLEOTIDE SEQUENCE [LARGE SCALE GENOMIC DNA]</scope>
    <source>
        <strain evidence="1 2">YIM 132548</strain>
    </source>
</reference>
<comment type="caution">
    <text evidence="1">The sequence shown here is derived from an EMBL/GenBank/DDBJ whole genome shotgun (WGS) entry which is preliminary data.</text>
</comment>
<protein>
    <submittedName>
        <fullName evidence="1">Uncharacterized protein</fullName>
    </submittedName>
</protein>
<gene>
    <name evidence="1" type="ORF">F6X51_19945</name>
</gene>
<dbReference type="AlphaFoldDB" id="A0A6N6MRG5"/>
<organism evidence="1 2">
    <name type="scientific">Methylobacterium planeticum</name>
    <dbReference type="NCBI Taxonomy" id="2615211"/>
    <lineage>
        <taxon>Bacteria</taxon>
        <taxon>Pseudomonadati</taxon>
        <taxon>Pseudomonadota</taxon>
        <taxon>Alphaproteobacteria</taxon>
        <taxon>Hyphomicrobiales</taxon>
        <taxon>Methylobacteriaceae</taxon>
        <taxon>Methylobacterium</taxon>
    </lineage>
</organism>
<evidence type="ECO:0000313" key="1">
    <source>
        <dbReference type="EMBL" id="KAB1071170.1"/>
    </source>
</evidence>
<accession>A0A6N6MRG5</accession>
<proteinExistence type="predicted"/>
<dbReference type="EMBL" id="VZZJ01000020">
    <property type="protein sequence ID" value="KAB1071170.1"/>
    <property type="molecule type" value="Genomic_DNA"/>
</dbReference>
<sequence>MAMTGRKKQAAFRARQKAAAEEADALRVEVALLKQENCRLAEAVTNLETGLKVAKAIIVAHKVEGRPAAALSAPQPAPPKIRVRIPRRPAIRV</sequence>
<dbReference type="RefSeq" id="WP_150965428.1">
    <property type="nucleotide sequence ID" value="NZ_VZZJ01000020.1"/>
</dbReference>
<dbReference type="Proteomes" id="UP000441523">
    <property type="component" value="Unassembled WGS sequence"/>
</dbReference>
<evidence type="ECO:0000313" key="2">
    <source>
        <dbReference type="Proteomes" id="UP000441523"/>
    </source>
</evidence>
<name>A0A6N6MRG5_9HYPH</name>
<keyword evidence="2" id="KW-1185">Reference proteome</keyword>